<dbReference type="Proteomes" id="UP001172386">
    <property type="component" value="Unassembled WGS sequence"/>
</dbReference>
<gene>
    <name evidence="1" type="ORF">H2198_010080</name>
</gene>
<proteinExistence type="predicted"/>
<accession>A0ACC2ZST4</accession>
<keyword evidence="2" id="KW-1185">Reference proteome</keyword>
<protein>
    <submittedName>
        <fullName evidence="1">Uncharacterized protein</fullName>
    </submittedName>
</protein>
<organism evidence="1 2">
    <name type="scientific">Neophaeococcomyces mojaviensis</name>
    <dbReference type="NCBI Taxonomy" id="3383035"/>
    <lineage>
        <taxon>Eukaryota</taxon>
        <taxon>Fungi</taxon>
        <taxon>Dikarya</taxon>
        <taxon>Ascomycota</taxon>
        <taxon>Pezizomycotina</taxon>
        <taxon>Eurotiomycetes</taxon>
        <taxon>Chaetothyriomycetidae</taxon>
        <taxon>Chaetothyriales</taxon>
        <taxon>Chaetothyriales incertae sedis</taxon>
        <taxon>Neophaeococcomyces</taxon>
    </lineage>
</organism>
<reference evidence="1" key="1">
    <citation type="submission" date="2022-10" db="EMBL/GenBank/DDBJ databases">
        <title>Culturing micro-colonial fungi from biological soil crusts in the Mojave desert and describing Neophaeococcomyces mojavensis, and introducing the new genera and species Taxawa tesnikishii.</title>
        <authorList>
            <person name="Kurbessoian T."/>
            <person name="Stajich J.E."/>
        </authorList>
    </citation>
    <scope>NUCLEOTIDE SEQUENCE</scope>
    <source>
        <strain evidence="1">JES_112</strain>
    </source>
</reference>
<name>A0ACC2ZST4_9EURO</name>
<evidence type="ECO:0000313" key="2">
    <source>
        <dbReference type="Proteomes" id="UP001172386"/>
    </source>
</evidence>
<sequence length="690" mass="78267">MSRAPVYSFPPTPQDWCQIQDVVRAYYVNQKLPLKEVRAVLRDLHGFRATDRMIKARLKQWGYLKNAKKEDWHFLALLYQSRKGQGKQSTVFDVRGHRKTVKDLQRFIRNQGMTPDQFLSEARERTGNKQIPDYIQALTPNNKMHEGLPSEDVSPDYFTPSPPQTQAQLGSAPPALAESNQYLHPTRPTNHQRIHSTSSSSTSGNASIYWSMNQRLQPPITFDPRDSAYLTASSDSSSCGQVQWEFEMCASQLTRPAPLSQRLGDDDIRSWALLTKSPSNSDKSSHSTAFVCSRCNQPSHQHFVSLDNFEPNQAPRRDILNDNNHILHLPVSTKEEGSWTWVSRCFLACMCLTKGDQNAADASLKEAAKEFERLLEKKDRLLLTAAGLVMTVLHMHDQGQIAKQVMSSANHIAQALPDGHPIRVTIQYLTASTSLSLPESGITSDTMKQVYQNLLYYYPPTHEYCITARYNYSWMLKFENKLDEAEAVARDVYKMSCQVFGELHMQSITALAVVAGCLYPQKARIDECISIFEQVVDRAASLLGRSYPYTLEAKRRLAGKLGEKSGPSPRTLQLYKDVLWGRMRMLGSAHGFTHGAREDYEKELNAMGLWIDRYGRPTIQQKEVEELFSPNSPGSWTKISRQRASSNNMQNSSSLDLDDYDMLEDDDDDEDEDIKQEPASPTSSNDYEAY</sequence>
<comment type="caution">
    <text evidence="1">The sequence shown here is derived from an EMBL/GenBank/DDBJ whole genome shotgun (WGS) entry which is preliminary data.</text>
</comment>
<dbReference type="EMBL" id="JAPDRQ010000325">
    <property type="protein sequence ID" value="KAJ9650625.1"/>
    <property type="molecule type" value="Genomic_DNA"/>
</dbReference>
<evidence type="ECO:0000313" key="1">
    <source>
        <dbReference type="EMBL" id="KAJ9650625.1"/>
    </source>
</evidence>